<dbReference type="Proteomes" id="UP000838412">
    <property type="component" value="Chromosome 16"/>
</dbReference>
<dbReference type="AlphaFoldDB" id="A0A8K0EGQ6"/>
<protein>
    <submittedName>
        <fullName evidence="1">Hypp8026 protein</fullName>
    </submittedName>
</protein>
<dbReference type="SUPFAM" id="SSF52540">
    <property type="entry name" value="P-loop containing nucleoside triphosphate hydrolases"/>
    <property type="match status" value="1"/>
</dbReference>
<proteinExistence type="predicted"/>
<evidence type="ECO:0000313" key="2">
    <source>
        <dbReference type="Proteomes" id="UP000838412"/>
    </source>
</evidence>
<accession>A0A8K0EGQ6</accession>
<organism evidence="1 2">
    <name type="scientific">Branchiostoma lanceolatum</name>
    <name type="common">Common lancelet</name>
    <name type="synonym">Amphioxus lanceolatum</name>
    <dbReference type="NCBI Taxonomy" id="7740"/>
    <lineage>
        <taxon>Eukaryota</taxon>
        <taxon>Metazoa</taxon>
        <taxon>Chordata</taxon>
        <taxon>Cephalochordata</taxon>
        <taxon>Leptocardii</taxon>
        <taxon>Amphioxiformes</taxon>
        <taxon>Branchiostomatidae</taxon>
        <taxon>Branchiostoma</taxon>
    </lineage>
</organism>
<name>A0A8K0EGQ6_BRALA</name>
<dbReference type="PANTHER" id="PTHR33844:SF1">
    <property type="entry name" value="SULFOTRANSFERASE DOMAIN-CONTAINING PROTEIN"/>
    <property type="match status" value="1"/>
</dbReference>
<keyword evidence="2" id="KW-1185">Reference proteome</keyword>
<dbReference type="Gene3D" id="3.40.50.300">
    <property type="entry name" value="P-loop containing nucleotide triphosphate hydrolases"/>
    <property type="match status" value="1"/>
</dbReference>
<dbReference type="OrthoDB" id="5912733at2759"/>
<evidence type="ECO:0000313" key="1">
    <source>
        <dbReference type="EMBL" id="CAH1247840.1"/>
    </source>
</evidence>
<sequence length="407" mass="46051">MAYLRQVHCKSIYTKMGHHNGTPTSIDDFEPVKDKVPVANPAQFFRDHGRDYFVCCADFQNMALVLVKPKDITTVKTAPFFREALRQQTEELLVIPFSQLARVAAEVASDVAPITTILLYHTTRCGSTLLIKALEASGLMHTVSEPDVFISFCRNVYPEKDIPEDDMKMVLDVIRHTNKLFNYTLFQQDPSKTVTCYKTRGQDCVIADLLQRALPDVKNIFLYRDLVSTVDSYTRLLAEERYWKYWILASLGLDSVLVSNGVGVSPAPPWENPSFASTPVPHGVVWFYACLWLVIMQSAHKLTKTDTHQCFHVILRYEEVCKYKEEIVLKIIDDLGIKCVDEDAKLKMKEAFGVNSQVGHNLASKGLGGGKCWMGDWERGIMSKILDHTNTGINRSDFELNGTLTQI</sequence>
<dbReference type="PANTHER" id="PTHR33844">
    <property type="entry name" value="SULFOTRANSFER_1 DOMAIN-CONTAINING PROTEIN"/>
    <property type="match status" value="1"/>
</dbReference>
<gene>
    <name evidence="1" type="primary">Hypp8026</name>
    <name evidence="1" type="ORF">BLAG_LOCUS9385</name>
</gene>
<dbReference type="InterPro" id="IPR027417">
    <property type="entry name" value="P-loop_NTPase"/>
</dbReference>
<dbReference type="EMBL" id="OV696701">
    <property type="protein sequence ID" value="CAH1247840.1"/>
    <property type="molecule type" value="Genomic_DNA"/>
</dbReference>
<reference evidence="1" key="1">
    <citation type="submission" date="2022-01" db="EMBL/GenBank/DDBJ databases">
        <authorList>
            <person name="Braso-Vives M."/>
        </authorList>
    </citation>
    <scope>NUCLEOTIDE SEQUENCE</scope>
</reference>